<dbReference type="PROSITE" id="PS01230">
    <property type="entry name" value="TRMA_1"/>
    <property type="match status" value="1"/>
</dbReference>
<dbReference type="Gene3D" id="2.40.50.1070">
    <property type="match status" value="1"/>
</dbReference>
<dbReference type="Pfam" id="PF05958">
    <property type="entry name" value="tRNA_U5-meth_tr"/>
    <property type="match status" value="1"/>
</dbReference>
<dbReference type="Proteomes" id="UP000070394">
    <property type="component" value="Unassembled WGS sequence"/>
</dbReference>
<accession>A0A133ZJ57</accession>
<reference evidence="7" key="1">
    <citation type="submission" date="2016-01" db="EMBL/GenBank/DDBJ databases">
        <authorList>
            <person name="Mitreva M."/>
            <person name="Pepin K.H."/>
            <person name="Mihindukulasuriya K.A."/>
            <person name="Fulton R."/>
            <person name="Fronick C."/>
            <person name="O'Laughlin M."/>
            <person name="Miner T."/>
            <person name="Herter B."/>
            <person name="Rosa B.A."/>
            <person name="Cordes M."/>
            <person name="Tomlinson C."/>
            <person name="Wollam A."/>
            <person name="Palsikar V.B."/>
            <person name="Mardis E.R."/>
            <person name="Wilson R.K."/>
        </authorList>
    </citation>
    <scope>NUCLEOTIDE SEQUENCE [LARGE SCALE GENOMIC DNA]</scope>
    <source>
        <strain evidence="7">DNF00896</strain>
    </source>
</reference>
<dbReference type="PANTHER" id="PTHR11061">
    <property type="entry name" value="RNA M5U METHYLTRANSFERASE"/>
    <property type="match status" value="1"/>
</dbReference>
<keyword evidence="3 4" id="KW-0949">S-adenosyl-L-methionine</keyword>
<dbReference type="EMBL" id="LSDA01000111">
    <property type="protein sequence ID" value="KXB55488.1"/>
    <property type="molecule type" value="Genomic_DNA"/>
</dbReference>
<dbReference type="OrthoDB" id="9804590at2"/>
<gene>
    <name evidence="6" type="ORF">HMPREF1866_02028</name>
</gene>
<dbReference type="STRING" id="467210.HMPREF1866_02028"/>
<dbReference type="Gene3D" id="3.40.50.150">
    <property type="entry name" value="Vaccinia Virus protein VP39"/>
    <property type="match status" value="1"/>
</dbReference>
<feature type="active site" evidence="5">
    <location>
        <position position="349"/>
    </location>
</feature>
<evidence type="ECO:0000256" key="1">
    <source>
        <dbReference type="ARBA" id="ARBA00022603"/>
    </source>
</evidence>
<protein>
    <submittedName>
        <fullName evidence="6">23S rRNA (Uracil-5-)-methyltransferase RumA</fullName>
    </submittedName>
</protein>
<dbReference type="InterPro" id="IPR010280">
    <property type="entry name" value="U5_MeTrfase_fam"/>
</dbReference>
<dbReference type="FunFam" id="2.40.50.1070:FF:000003">
    <property type="entry name" value="23S rRNA (Uracil-5-)-methyltransferase RumA"/>
    <property type="match status" value="1"/>
</dbReference>
<dbReference type="InterPro" id="IPR030390">
    <property type="entry name" value="MeTrfase_TrmA_AS"/>
</dbReference>
<dbReference type="PANTHER" id="PTHR11061:SF30">
    <property type="entry name" value="TRNA (URACIL(54)-C(5))-METHYLTRANSFERASE"/>
    <property type="match status" value="1"/>
</dbReference>
<dbReference type="NCBIfam" id="TIGR00479">
    <property type="entry name" value="rumA"/>
    <property type="match status" value="1"/>
</dbReference>
<proteinExistence type="inferred from homology"/>
<evidence type="ECO:0000256" key="5">
    <source>
        <dbReference type="PROSITE-ProRule" id="PRU10015"/>
    </source>
</evidence>
<name>A0A133ZJ57_9FIRM</name>
<feature type="active site" description="Nucleophile" evidence="4">
    <location>
        <position position="349"/>
    </location>
</feature>
<dbReference type="SUPFAM" id="SSF53335">
    <property type="entry name" value="S-adenosyl-L-methionine-dependent methyltransferases"/>
    <property type="match status" value="1"/>
</dbReference>
<keyword evidence="7" id="KW-1185">Reference proteome</keyword>
<feature type="binding site" evidence="4">
    <location>
        <position position="274"/>
    </location>
    <ligand>
        <name>S-adenosyl-L-methionine</name>
        <dbReference type="ChEBI" id="CHEBI:59789"/>
    </ligand>
</feature>
<feature type="binding site" evidence="4">
    <location>
        <position position="322"/>
    </location>
    <ligand>
        <name>S-adenosyl-L-methionine</name>
        <dbReference type="ChEBI" id="CHEBI:59789"/>
    </ligand>
</feature>
<sequence>MAERSNKGNLKSKKDLKCSVAKKCGGCDYINSPYDKHVKEKLERANSLIKKYGKFDGIVSMDNPYHYRNKVSAVFGFENKKIIAGTYEKNSHRVVDTKNCLIEDEKAGSIIQTIKKMCISFKIKAYDEDTGFGFLRHVLIRVGKKSGQIMVVLVTSNVIFPNKNAFIKVLRGEHPEITTIVQNINNKDTSMVLGDREIVMYGKGYITDELCGLTFKISPKSFYQVNRDQTEKLYSQAIEYAGLQGDEVLLDAYSGIGTIGLIASKSVKEVISVELNKDAHKDAITNAKINNIKNVKFYNADATAFINDLAVAKEKIDVVILDPPRTGSTEEFIAAVGRLKPKKVVYVSCNPETLARDLEVFKRQRYRFEKGMVFDCFCHTGHAETVALMSRK</sequence>
<dbReference type="PROSITE" id="PS51687">
    <property type="entry name" value="SAM_MT_RNA_M5U"/>
    <property type="match status" value="1"/>
</dbReference>
<evidence type="ECO:0000256" key="2">
    <source>
        <dbReference type="ARBA" id="ARBA00022679"/>
    </source>
</evidence>
<evidence type="ECO:0000313" key="7">
    <source>
        <dbReference type="Proteomes" id="UP000070394"/>
    </source>
</evidence>
<comment type="similarity">
    <text evidence="4">Belongs to the class I-like SAM-binding methyltransferase superfamily. RNA M5U methyltransferase family.</text>
</comment>
<organism evidence="6 7">
    <name type="scientific">Lachnoanaerobaculum saburreum</name>
    <dbReference type="NCBI Taxonomy" id="467210"/>
    <lineage>
        <taxon>Bacteria</taxon>
        <taxon>Bacillati</taxon>
        <taxon>Bacillota</taxon>
        <taxon>Clostridia</taxon>
        <taxon>Lachnospirales</taxon>
        <taxon>Lachnospiraceae</taxon>
        <taxon>Lachnoanaerobaculum</taxon>
    </lineage>
</organism>
<dbReference type="GO" id="GO:0070475">
    <property type="term" value="P:rRNA base methylation"/>
    <property type="evidence" value="ECO:0007669"/>
    <property type="project" value="TreeGrafter"/>
</dbReference>
<dbReference type="InterPro" id="IPR029063">
    <property type="entry name" value="SAM-dependent_MTases_sf"/>
</dbReference>
<dbReference type="PATRIC" id="fig|467210.3.peg.2006"/>
<evidence type="ECO:0000313" key="6">
    <source>
        <dbReference type="EMBL" id="KXB55488.1"/>
    </source>
</evidence>
<dbReference type="AlphaFoldDB" id="A0A133ZJ57"/>
<dbReference type="CDD" id="cd02440">
    <property type="entry name" value="AdoMet_MTases"/>
    <property type="match status" value="1"/>
</dbReference>
<evidence type="ECO:0000256" key="4">
    <source>
        <dbReference type="PROSITE-ProRule" id="PRU01024"/>
    </source>
</evidence>
<dbReference type="FunFam" id="3.40.50.150:FF:000009">
    <property type="entry name" value="23S rRNA (Uracil(1939)-C(5))-methyltransferase RlmD"/>
    <property type="match status" value="1"/>
</dbReference>
<keyword evidence="2 4" id="KW-0808">Transferase</keyword>
<feature type="binding site" evidence="4">
    <location>
        <position position="224"/>
    </location>
    <ligand>
        <name>S-adenosyl-L-methionine</name>
        <dbReference type="ChEBI" id="CHEBI:59789"/>
    </ligand>
</feature>
<dbReference type="GO" id="GO:0070041">
    <property type="term" value="F:rRNA (uridine-C5-)-methyltransferase activity"/>
    <property type="evidence" value="ECO:0007669"/>
    <property type="project" value="TreeGrafter"/>
</dbReference>
<evidence type="ECO:0000256" key="3">
    <source>
        <dbReference type="ARBA" id="ARBA00022691"/>
    </source>
</evidence>
<feature type="binding site" evidence="4">
    <location>
        <position position="253"/>
    </location>
    <ligand>
        <name>S-adenosyl-L-methionine</name>
        <dbReference type="ChEBI" id="CHEBI:59789"/>
    </ligand>
</feature>
<comment type="caution">
    <text evidence="6">The sequence shown here is derived from an EMBL/GenBank/DDBJ whole genome shotgun (WGS) entry which is preliminary data.</text>
</comment>
<keyword evidence="1 4" id="KW-0489">Methyltransferase</keyword>
<dbReference type="RefSeq" id="WP_060931685.1">
    <property type="nucleotide sequence ID" value="NZ_KQ959840.1"/>
</dbReference>